<feature type="compositionally biased region" description="Basic and acidic residues" evidence="1">
    <location>
        <begin position="148"/>
        <end position="160"/>
    </location>
</feature>
<name>A0A6J4NQI7_9BACT</name>
<feature type="compositionally biased region" description="Gly residues" evidence="1">
    <location>
        <begin position="1"/>
        <end position="10"/>
    </location>
</feature>
<feature type="region of interest" description="Disordered" evidence="1">
    <location>
        <begin position="1"/>
        <end position="33"/>
    </location>
</feature>
<protein>
    <submittedName>
        <fullName evidence="2">Uncharacterized protein</fullName>
    </submittedName>
</protein>
<feature type="region of interest" description="Disordered" evidence="1">
    <location>
        <begin position="46"/>
        <end position="192"/>
    </location>
</feature>
<dbReference type="AlphaFoldDB" id="A0A6J4NQI7"/>
<feature type="compositionally biased region" description="Low complexity" evidence="1">
    <location>
        <begin position="87"/>
        <end position="96"/>
    </location>
</feature>
<evidence type="ECO:0000313" key="2">
    <source>
        <dbReference type="EMBL" id="CAA9394220.1"/>
    </source>
</evidence>
<evidence type="ECO:0000256" key="1">
    <source>
        <dbReference type="SAM" id="MobiDB-lite"/>
    </source>
</evidence>
<sequence>TRPRGNGGAAPGQADHRVVPHAPGVRDLPVRDGPVHPAALLQRRLAGRVRAGPQEPGVGDVRLAPSRGQAGRVRGGRRVRRPEPRGDVPVAAAAVRPARDGRRGLPRGAGGPGQPGHVRGTCRPGAGIGISGEGDAGRVCNPGRRRDHLAARPDGPEPGRRARPQGRCRGDHAGQGRRPAAGGRGPVVTPEV</sequence>
<gene>
    <name evidence="2" type="ORF">AVDCRST_MAG64-1336</name>
</gene>
<accession>A0A6J4NQI7</accession>
<reference evidence="2" key="1">
    <citation type="submission" date="2020-02" db="EMBL/GenBank/DDBJ databases">
        <authorList>
            <person name="Meier V. D."/>
        </authorList>
    </citation>
    <scope>NUCLEOTIDE SEQUENCE</scope>
    <source>
        <strain evidence="2">AVDCRST_MAG64</strain>
    </source>
</reference>
<feature type="non-terminal residue" evidence="2">
    <location>
        <position position="1"/>
    </location>
</feature>
<dbReference type="EMBL" id="CADCUQ010000307">
    <property type="protein sequence ID" value="CAA9394220.1"/>
    <property type="molecule type" value="Genomic_DNA"/>
</dbReference>
<organism evidence="2">
    <name type="scientific">uncultured Phycisphaerae bacterium</name>
    <dbReference type="NCBI Taxonomy" id="904963"/>
    <lineage>
        <taxon>Bacteria</taxon>
        <taxon>Pseudomonadati</taxon>
        <taxon>Planctomycetota</taxon>
        <taxon>Phycisphaerae</taxon>
        <taxon>environmental samples</taxon>
    </lineage>
</organism>
<feature type="non-terminal residue" evidence="2">
    <location>
        <position position="192"/>
    </location>
</feature>
<proteinExistence type="predicted"/>